<accession>A0A9Q3GL02</accession>
<evidence type="ECO:0000256" key="1">
    <source>
        <dbReference type="SAM" id="MobiDB-lite"/>
    </source>
</evidence>
<dbReference type="AlphaFoldDB" id="A0A9Q3GL02"/>
<dbReference type="Proteomes" id="UP000765509">
    <property type="component" value="Unassembled WGS sequence"/>
</dbReference>
<reference evidence="2" key="1">
    <citation type="submission" date="2021-03" db="EMBL/GenBank/DDBJ databases">
        <title>Draft genome sequence of rust myrtle Austropuccinia psidii MF-1, a brazilian biotype.</title>
        <authorList>
            <person name="Quecine M.C."/>
            <person name="Pachon D.M.R."/>
            <person name="Bonatelli M.L."/>
            <person name="Correr F.H."/>
            <person name="Franceschini L.M."/>
            <person name="Leite T.F."/>
            <person name="Margarido G.R.A."/>
            <person name="Almeida C.A."/>
            <person name="Ferrarezi J.A."/>
            <person name="Labate C.A."/>
        </authorList>
    </citation>
    <scope>NUCLEOTIDE SEQUENCE</scope>
    <source>
        <strain evidence="2">MF-1</strain>
    </source>
</reference>
<evidence type="ECO:0000313" key="2">
    <source>
        <dbReference type="EMBL" id="MBW0471356.1"/>
    </source>
</evidence>
<gene>
    <name evidence="2" type="ORF">O181_011071</name>
</gene>
<dbReference type="EMBL" id="AVOT02002733">
    <property type="protein sequence ID" value="MBW0471356.1"/>
    <property type="molecule type" value="Genomic_DNA"/>
</dbReference>
<comment type="caution">
    <text evidence="2">The sequence shown here is derived from an EMBL/GenBank/DDBJ whole genome shotgun (WGS) entry which is preliminary data.</text>
</comment>
<feature type="region of interest" description="Disordered" evidence="1">
    <location>
        <begin position="44"/>
        <end position="79"/>
    </location>
</feature>
<organism evidence="2 3">
    <name type="scientific">Austropuccinia psidii MF-1</name>
    <dbReference type="NCBI Taxonomy" id="1389203"/>
    <lineage>
        <taxon>Eukaryota</taxon>
        <taxon>Fungi</taxon>
        <taxon>Dikarya</taxon>
        <taxon>Basidiomycota</taxon>
        <taxon>Pucciniomycotina</taxon>
        <taxon>Pucciniomycetes</taxon>
        <taxon>Pucciniales</taxon>
        <taxon>Sphaerophragmiaceae</taxon>
        <taxon>Austropuccinia</taxon>
    </lineage>
</organism>
<protein>
    <submittedName>
        <fullName evidence="2">Uncharacterized protein</fullName>
    </submittedName>
</protein>
<name>A0A9Q3GL02_9BASI</name>
<evidence type="ECO:0000313" key="3">
    <source>
        <dbReference type="Proteomes" id="UP000765509"/>
    </source>
</evidence>
<keyword evidence="3" id="KW-1185">Reference proteome</keyword>
<sequence>MSSGHILKRFLKEEEKVRYFNGWNLLSSKSQIEKINDWHNRKREECQREASVTRKPQASQPPQEGKKKKKKNWRKPYPPIYRIPRIQKDSMENVFNMARTLMEFKEKEEQRMIKPHFPKK</sequence>
<proteinExistence type="predicted"/>